<dbReference type="Proteomes" id="UP000007460">
    <property type="component" value="Chromosome"/>
</dbReference>
<dbReference type="STRING" id="488538.SAR116_2476"/>
<sequence length="139" mass="15637">MPVHLKKLSVGSESFEALQEWQNSRIAAQMPLMHVTRNRPRRADEILDGGSIYWIIKGVMCARQSIIELREVTRADGRPACGIVLAPGLVKVAPTRMRIFQGWRYLEAKDAPHDVLVSEEDGEEMPTSMVAELRELGLL</sequence>
<accession>D5BQK1</accession>
<evidence type="ECO:0000313" key="2">
    <source>
        <dbReference type="Proteomes" id="UP000007460"/>
    </source>
</evidence>
<protein>
    <recommendedName>
        <fullName evidence="3">DUF1489 domain-containing protein</fullName>
    </recommendedName>
</protein>
<dbReference type="OrthoDB" id="9798292at2"/>
<evidence type="ECO:0000313" key="1">
    <source>
        <dbReference type="EMBL" id="ADE40719.1"/>
    </source>
</evidence>
<dbReference type="PIRSF" id="PIRSF032025">
    <property type="entry name" value="UCP032025"/>
    <property type="match status" value="1"/>
</dbReference>
<dbReference type="HOGENOM" id="CLU_130421_0_0_5"/>
<evidence type="ECO:0008006" key="3">
    <source>
        <dbReference type="Google" id="ProtNLM"/>
    </source>
</evidence>
<proteinExistence type="predicted"/>
<dbReference type="EMBL" id="CP001751">
    <property type="protein sequence ID" value="ADE40719.1"/>
    <property type="molecule type" value="Genomic_DNA"/>
</dbReference>
<dbReference type="AlphaFoldDB" id="D5BQK1"/>
<dbReference type="eggNOG" id="COG5458">
    <property type="taxonomic scope" value="Bacteria"/>
</dbReference>
<name>D5BQK1_PUNMI</name>
<keyword evidence="2" id="KW-1185">Reference proteome</keyword>
<dbReference type="RefSeq" id="WP_013047345.1">
    <property type="nucleotide sequence ID" value="NC_014010.1"/>
</dbReference>
<organism evidence="1 2">
    <name type="scientific">Puniceispirillum marinum (strain IMCC1322)</name>
    <dbReference type="NCBI Taxonomy" id="488538"/>
    <lineage>
        <taxon>Bacteria</taxon>
        <taxon>Pseudomonadati</taxon>
        <taxon>Pseudomonadota</taxon>
        <taxon>Alphaproteobacteria</taxon>
        <taxon>Candidatus Puniceispirillales</taxon>
        <taxon>Candidatus Puniceispirillaceae</taxon>
        <taxon>Candidatus Puniceispirillum</taxon>
    </lineage>
</organism>
<gene>
    <name evidence="1" type="ordered locus">SAR116_2476</name>
</gene>
<dbReference type="InterPro" id="IPR008320">
    <property type="entry name" value="UCP032025"/>
</dbReference>
<dbReference type="KEGG" id="apb:SAR116_2476"/>
<dbReference type="Pfam" id="PF07370">
    <property type="entry name" value="DUF1489"/>
    <property type="match status" value="1"/>
</dbReference>
<reference evidence="1 2" key="1">
    <citation type="journal article" date="2010" name="J. Bacteriol.">
        <title>Complete genome sequence of "Candidatus Puniceispirillum marinum" IMCC1322, a representative of the SAR116 clade in the Alphaproteobacteria.</title>
        <authorList>
            <person name="Oh H.M."/>
            <person name="Kwon K.K."/>
            <person name="Kang I."/>
            <person name="Kang S.G."/>
            <person name="Lee J.H."/>
            <person name="Kim S.J."/>
            <person name="Cho J.C."/>
        </authorList>
    </citation>
    <scope>NUCLEOTIDE SEQUENCE [LARGE SCALE GENOMIC DNA]</scope>
    <source>
        <strain evidence="1 2">IMCC1322</strain>
    </source>
</reference>